<evidence type="ECO:0000256" key="5">
    <source>
        <dbReference type="ARBA" id="ARBA00023163"/>
    </source>
</evidence>
<evidence type="ECO:0000256" key="4">
    <source>
        <dbReference type="ARBA" id="ARBA00023125"/>
    </source>
</evidence>
<dbReference type="InterPro" id="IPR051446">
    <property type="entry name" value="HTH_trans_reg/aminotransferase"/>
</dbReference>
<dbReference type="SUPFAM" id="SSF53383">
    <property type="entry name" value="PLP-dependent transferases"/>
    <property type="match status" value="1"/>
</dbReference>
<evidence type="ECO:0000313" key="8">
    <source>
        <dbReference type="Proteomes" id="UP001432222"/>
    </source>
</evidence>
<dbReference type="InterPro" id="IPR015424">
    <property type="entry name" value="PyrdxlP-dep_Trfase"/>
</dbReference>
<dbReference type="CDD" id="cd07377">
    <property type="entry name" value="WHTH_GntR"/>
    <property type="match status" value="1"/>
</dbReference>
<dbReference type="InterPro" id="IPR000524">
    <property type="entry name" value="Tscrpt_reg_HTH_GntR"/>
</dbReference>
<keyword evidence="3" id="KW-0805">Transcription regulation</keyword>
<name>A0ABZ1U4E2_9ACTN</name>
<dbReference type="InterPro" id="IPR036390">
    <property type="entry name" value="WH_DNA-bd_sf"/>
</dbReference>
<keyword evidence="2" id="KW-0663">Pyridoxal phosphate</keyword>
<dbReference type="PANTHER" id="PTHR46577:SF1">
    <property type="entry name" value="HTH-TYPE TRANSCRIPTIONAL REGULATORY PROTEIN GABR"/>
    <property type="match status" value="1"/>
</dbReference>
<keyword evidence="8" id="KW-1185">Reference proteome</keyword>
<dbReference type="Gene3D" id="1.10.10.10">
    <property type="entry name" value="Winged helix-like DNA-binding domain superfamily/Winged helix DNA-binding domain"/>
    <property type="match status" value="1"/>
</dbReference>
<dbReference type="Gene3D" id="3.40.640.10">
    <property type="entry name" value="Type I PLP-dependent aspartate aminotransferase-like (Major domain)"/>
    <property type="match status" value="1"/>
</dbReference>
<dbReference type="Pfam" id="PF00155">
    <property type="entry name" value="Aminotran_1_2"/>
    <property type="match status" value="1"/>
</dbReference>
<dbReference type="CDD" id="cd00609">
    <property type="entry name" value="AAT_like"/>
    <property type="match status" value="1"/>
</dbReference>
<dbReference type="EMBL" id="CP108110">
    <property type="protein sequence ID" value="WUQ84872.1"/>
    <property type="molecule type" value="Genomic_DNA"/>
</dbReference>
<keyword evidence="7" id="KW-0032">Aminotransferase</keyword>
<dbReference type="InterPro" id="IPR015421">
    <property type="entry name" value="PyrdxlP-dep_Trfase_major"/>
</dbReference>
<keyword evidence="7" id="KW-0808">Transferase</keyword>
<dbReference type="PRINTS" id="PR00035">
    <property type="entry name" value="HTHGNTR"/>
</dbReference>
<evidence type="ECO:0000256" key="2">
    <source>
        <dbReference type="ARBA" id="ARBA00022898"/>
    </source>
</evidence>
<dbReference type="PROSITE" id="PS50949">
    <property type="entry name" value="HTH_GNTR"/>
    <property type="match status" value="1"/>
</dbReference>
<evidence type="ECO:0000256" key="1">
    <source>
        <dbReference type="ARBA" id="ARBA00005384"/>
    </source>
</evidence>
<feature type="domain" description="HTH gntR-type" evidence="6">
    <location>
        <begin position="15"/>
        <end position="83"/>
    </location>
</feature>
<dbReference type="PANTHER" id="PTHR46577">
    <property type="entry name" value="HTH-TYPE TRANSCRIPTIONAL REGULATORY PROTEIN GABR"/>
    <property type="match status" value="1"/>
</dbReference>
<proteinExistence type="inferred from homology"/>
<sequence length="487" mass="51917">MAWHLALDVDRGSRVPLALQVRDSVRRLVEDGTLRAGTRLPSSRQLAADLGVSRSVVVEAYEQLTAEGYLVTRRGSGTSVAEDGVGLTPVSSALTAAAATSVSAPVDGDGGEAAWDLRTGTSNLLAFPRQEWIRCVTVALGSAGHRELSYSPPAGVPLTRHILAGYLGRVRGVRTRSEDLMITSGFAQGLALLCHVLGDRGHRTLAVEDPGHPGEREFIASARIRPVGIPVDAEGIRVDLLEQSGARAVLTTPGHQFPTGACLSRARREQLISWARAVDGYVIEDDYDNAYRSRSDQPSALQSLAPDRVVYAGSASKVLAPALRLGWLAAPSELMASLEHVRAGWDIGCSGLEQLAFARFIDTGGLDRHQRRLRAEFAGRREVVRREVARQLPGTRVLGGDGGLQAYLELPPAVDEDALIRSARGRSVLIRGGRFHTLTDTGRPPALVLSYATVGCEGLARGIAELGVAYRRLLPGAEEGDAPPVPG</sequence>
<gene>
    <name evidence="7" type="ORF">OHA16_18995</name>
</gene>
<dbReference type="Pfam" id="PF00392">
    <property type="entry name" value="GntR"/>
    <property type="match status" value="1"/>
</dbReference>
<dbReference type="SUPFAM" id="SSF46785">
    <property type="entry name" value="Winged helix' DNA-binding domain"/>
    <property type="match status" value="1"/>
</dbReference>
<dbReference type="Proteomes" id="UP001432222">
    <property type="component" value="Chromosome"/>
</dbReference>
<protein>
    <submittedName>
        <fullName evidence="7">PLP-dependent aminotransferase family protein</fullName>
    </submittedName>
</protein>
<keyword evidence="4" id="KW-0238">DNA-binding</keyword>
<dbReference type="InterPro" id="IPR004839">
    <property type="entry name" value="Aminotransferase_I/II_large"/>
</dbReference>
<evidence type="ECO:0000259" key="6">
    <source>
        <dbReference type="PROSITE" id="PS50949"/>
    </source>
</evidence>
<evidence type="ECO:0000256" key="3">
    <source>
        <dbReference type="ARBA" id="ARBA00023015"/>
    </source>
</evidence>
<reference evidence="7" key="1">
    <citation type="submission" date="2022-10" db="EMBL/GenBank/DDBJ databases">
        <title>The complete genomes of actinobacterial strains from the NBC collection.</title>
        <authorList>
            <person name="Joergensen T.S."/>
            <person name="Alvarez Arevalo M."/>
            <person name="Sterndorff E.B."/>
            <person name="Faurdal D."/>
            <person name="Vuksanovic O."/>
            <person name="Mourched A.-S."/>
            <person name="Charusanti P."/>
            <person name="Shaw S."/>
            <person name="Blin K."/>
            <person name="Weber T."/>
        </authorList>
    </citation>
    <scope>NUCLEOTIDE SEQUENCE</scope>
    <source>
        <strain evidence="7">NBC_00222</strain>
    </source>
</reference>
<dbReference type="RefSeq" id="WP_328955693.1">
    <property type="nucleotide sequence ID" value="NZ_CP108110.1"/>
</dbReference>
<dbReference type="SMART" id="SM00345">
    <property type="entry name" value="HTH_GNTR"/>
    <property type="match status" value="1"/>
</dbReference>
<comment type="similarity">
    <text evidence="1">In the C-terminal section; belongs to the class-I pyridoxal-phosphate-dependent aminotransferase family.</text>
</comment>
<evidence type="ECO:0000313" key="7">
    <source>
        <dbReference type="EMBL" id="WUQ84872.1"/>
    </source>
</evidence>
<organism evidence="7 8">
    <name type="scientific">Kitasatospora purpeofusca</name>
    <dbReference type="NCBI Taxonomy" id="67352"/>
    <lineage>
        <taxon>Bacteria</taxon>
        <taxon>Bacillati</taxon>
        <taxon>Actinomycetota</taxon>
        <taxon>Actinomycetes</taxon>
        <taxon>Kitasatosporales</taxon>
        <taxon>Streptomycetaceae</taxon>
        <taxon>Kitasatospora</taxon>
    </lineage>
</organism>
<dbReference type="GO" id="GO:0008483">
    <property type="term" value="F:transaminase activity"/>
    <property type="evidence" value="ECO:0007669"/>
    <property type="project" value="UniProtKB-KW"/>
</dbReference>
<dbReference type="InterPro" id="IPR036388">
    <property type="entry name" value="WH-like_DNA-bd_sf"/>
</dbReference>
<keyword evidence="5" id="KW-0804">Transcription</keyword>
<accession>A0ABZ1U4E2</accession>